<protein>
    <recommendedName>
        <fullName evidence="2">Acyltransferase 3 domain-containing protein</fullName>
    </recommendedName>
</protein>
<dbReference type="Pfam" id="PF01757">
    <property type="entry name" value="Acyl_transf_3"/>
    <property type="match status" value="1"/>
</dbReference>
<evidence type="ECO:0000256" key="1">
    <source>
        <dbReference type="SAM" id="Phobius"/>
    </source>
</evidence>
<dbReference type="InterPro" id="IPR002656">
    <property type="entry name" value="Acyl_transf_3_dom"/>
</dbReference>
<accession>A0A1W6MR58</accession>
<dbReference type="PANTHER" id="PTHR23028">
    <property type="entry name" value="ACETYLTRANSFERASE"/>
    <property type="match status" value="1"/>
</dbReference>
<name>A0A1W6MR58_9HYPH</name>
<feature type="domain" description="Acyltransferase 3" evidence="2">
    <location>
        <begin position="28"/>
        <end position="392"/>
    </location>
</feature>
<dbReference type="STRING" id="655015.B1812_02005"/>
<feature type="transmembrane region" description="Helical" evidence="1">
    <location>
        <begin position="377"/>
        <end position="396"/>
    </location>
</feature>
<dbReference type="PANTHER" id="PTHR23028:SF53">
    <property type="entry name" value="ACYL_TRANSF_3 DOMAIN-CONTAINING PROTEIN"/>
    <property type="match status" value="1"/>
</dbReference>
<gene>
    <name evidence="3" type="ORF">B1812_02005</name>
</gene>
<feature type="transmembrane region" description="Helical" evidence="1">
    <location>
        <begin position="208"/>
        <end position="228"/>
    </location>
</feature>
<feature type="transmembrane region" description="Helical" evidence="1">
    <location>
        <begin position="240"/>
        <end position="261"/>
    </location>
</feature>
<feature type="transmembrane region" description="Helical" evidence="1">
    <location>
        <begin position="300"/>
        <end position="323"/>
    </location>
</feature>
<feature type="transmembrane region" description="Helical" evidence="1">
    <location>
        <begin position="344"/>
        <end position="365"/>
    </location>
</feature>
<keyword evidence="1" id="KW-0812">Transmembrane</keyword>
<keyword evidence="1" id="KW-0472">Membrane</keyword>
<feature type="transmembrane region" description="Helical" evidence="1">
    <location>
        <begin position="63"/>
        <end position="92"/>
    </location>
</feature>
<dbReference type="GO" id="GO:0000271">
    <property type="term" value="P:polysaccharide biosynthetic process"/>
    <property type="evidence" value="ECO:0007669"/>
    <property type="project" value="TreeGrafter"/>
</dbReference>
<evidence type="ECO:0000313" key="4">
    <source>
        <dbReference type="Proteomes" id="UP000193978"/>
    </source>
</evidence>
<dbReference type="GO" id="GO:0016020">
    <property type="term" value="C:membrane"/>
    <property type="evidence" value="ECO:0007669"/>
    <property type="project" value="TreeGrafter"/>
</dbReference>
<evidence type="ECO:0000259" key="2">
    <source>
        <dbReference type="Pfam" id="PF01757"/>
    </source>
</evidence>
<dbReference type="RefSeq" id="WP_085770113.1">
    <property type="nucleotide sequence ID" value="NZ_AP027149.1"/>
</dbReference>
<feature type="transmembrane region" description="Helical" evidence="1">
    <location>
        <begin position="30"/>
        <end position="51"/>
    </location>
</feature>
<keyword evidence="1" id="KW-1133">Transmembrane helix</keyword>
<proteinExistence type="predicted"/>
<keyword evidence="4" id="KW-1185">Reference proteome</keyword>
<dbReference type="EMBL" id="CP019948">
    <property type="protein sequence ID" value="ARN80057.1"/>
    <property type="molecule type" value="Genomic_DNA"/>
</dbReference>
<dbReference type="GO" id="GO:0016747">
    <property type="term" value="F:acyltransferase activity, transferring groups other than amino-acyl groups"/>
    <property type="evidence" value="ECO:0007669"/>
    <property type="project" value="InterPro"/>
</dbReference>
<feature type="transmembrane region" description="Helical" evidence="1">
    <location>
        <begin position="113"/>
        <end position="135"/>
    </location>
</feature>
<sequence>MDENLLLANYPEPFEGGGSLTKDLTNFIAMARWVAAVAVLVGHAGVLINISDIMVAPHGPGVYAWWFLSAFSHQAVLVFFVISGFLIGGPLLRDRARAEPYLGSYFADRFSRIYIVMIPALLWTFAIDTVGRAVFPATGVYDAPFFASVFEPIQYLWTLLQQQHLWAAQAGTNGPLWSLACEMWYYITFPLLLAPFCSAYSRFWRFSGLGLGVVLVAVLATPELMAASGVDVGARGLMPMLNNGVGMFLFGYGVWALGALVRVAPRPVVGSIWIALGLFLAALAVTRLAVRGPILAAHPWLSAVGDFSVVASFATLLLALRHAPPGGFFSRLGPIHWRLSDFSYSLYATHAPLVFFVWAAVGGLFGREWFKQLPTPAHWITVAGLMLVGLVFAYAFSRVTESRTKELRDFLRTARVPLFRRAAAVRAVD</sequence>
<feature type="transmembrane region" description="Helical" evidence="1">
    <location>
        <begin position="268"/>
        <end position="288"/>
    </location>
</feature>
<dbReference type="Proteomes" id="UP000193978">
    <property type="component" value="Chromosome"/>
</dbReference>
<dbReference type="KEGG" id="mbry:B1812_02005"/>
<dbReference type="InterPro" id="IPR050879">
    <property type="entry name" value="Acyltransferase_3"/>
</dbReference>
<evidence type="ECO:0000313" key="3">
    <source>
        <dbReference type="EMBL" id="ARN80057.1"/>
    </source>
</evidence>
<feature type="transmembrane region" description="Helical" evidence="1">
    <location>
        <begin position="183"/>
        <end position="201"/>
    </location>
</feature>
<dbReference type="AlphaFoldDB" id="A0A1W6MR58"/>
<reference evidence="3 4" key="1">
    <citation type="submission" date="2017-02" db="EMBL/GenBank/DDBJ databases">
        <authorList>
            <person name="Peterson S.W."/>
        </authorList>
    </citation>
    <scope>NUCLEOTIDE SEQUENCE [LARGE SCALE GENOMIC DNA]</scope>
    <source>
        <strain evidence="3 4">S285</strain>
    </source>
</reference>
<organism evidence="3 4">
    <name type="scientific">Methylocystis bryophila</name>
    <dbReference type="NCBI Taxonomy" id="655015"/>
    <lineage>
        <taxon>Bacteria</taxon>
        <taxon>Pseudomonadati</taxon>
        <taxon>Pseudomonadota</taxon>
        <taxon>Alphaproteobacteria</taxon>
        <taxon>Hyphomicrobiales</taxon>
        <taxon>Methylocystaceae</taxon>
        <taxon>Methylocystis</taxon>
    </lineage>
</organism>